<dbReference type="PANTHER" id="PTHR43221">
    <property type="entry name" value="PROTEASE HTPX"/>
    <property type="match status" value="1"/>
</dbReference>
<dbReference type="HAMAP" id="MF_00188">
    <property type="entry name" value="Pept_M48_protease_HtpX"/>
    <property type="match status" value="1"/>
</dbReference>
<dbReference type="InterPro" id="IPR001915">
    <property type="entry name" value="Peptidase_M48"/>
</dbReference>
<dbReference type="InterPro" id="IPR022919">
    <property type="entry name" value="Pept_M48_protease_HtpX"/>
</dbReference>
<comment type="similarity">
    <text evidence="2 12">Belongs to the peptidase M48B family.</text>
</comment>
<accession>A0A3B8NBV9</accession>
<name>A0A3B8NBV9_9BACT</name>
<dbReference type="AlphaFoldDB" id="A0A3B8NBV9"/>
<keyword evidence="11 12" id="KW-0472">Membrane</keyword>
<proteinExistence type="inferred from homology"/>
<evidence type="ECO:0000313" key="15">
    <source>
        <dbReference type="Proteomes" id="UP000257240"/>
    </source>
</evidence>
<gene>
    <name evidence="12" type="primary">htpX</name>
    <name evidence="14" type="ORF">DCE01_05220</name>
</gene>
<dbReference type="GO" id="GO:0006508">
    <property type="term" value="P:proteolysis"/>
    <property type="evidence" value="ECO:0007669"/>
    <property type="project" value="UniProtKB-KW"/>
</dbReference>
<evidence type="ECO:0000256" key="7">
    <source>
        <dbReference type="ARBA" id="ARBA00022801"/>
    </source>
</evidence>
<dbReference type="GO" id="GO:0005886">
    <property type="term" value="C:plasma membrane"/>
    <property type="evidence" value="ECO:0007669"/>
    <property type="project" value="UniProtKB-SubCell"/>
</dbReference>
<protein>
    <recommendedName>
        <fullName evidence="12">Protease HtpX homolog</fullName>
        <ecNumber evidence="12">3.4.24.-</ecNumber>
    </recommendedName>
</protein>
<comment type="cofactor">
    <cofactor evidence="12">
        <name>Zn(2+)</name>
        <dbReference type="ChEBI" id="CHEBI:29105"/>
    </cofactor>
    <text evidence="12">Binds 1 zinc ion per subunit.</text>
</comment>
<feature type="transmembrane region" description="Helical" evidence="12">
    <location>
        <begin position="7"/>
        <end position="25"/>
    </location>
</feature>
<evidence type="ECO:0000256" key="1">
    <source>
        <dbReference type="ARBA" id="ARBA00004651"/>
    </source>
</evidence>
<dbReference type="Pfam" id="PF01435">
    <property type="entry name" value="Peptidase_M48"/>
    <property type="match status" value="1"/>
</dbReference>
<dbReference type="GO" id="GO:0008270">
    <property type="term" value="F:zinc ion binding"/>
    <property type="evidence" value="ECO:0007669"/>
    <property type="project" value="UniProtKB-UniRule"/>
</dbReference>
<feature type="binding site" evidence="12">
    <location>
        <position position="135"/>
    </location>
    <ligand>
        <name>Zn(2+)</name>
        <dbReference type="ChEBI" id="CHEBI:29105"/>
        <note>catalytic</note>
    </ligand>
</feature>
<keyword evidence="4 12" id="KW-0645">Protease</keyword>
<evidence type="ECO:0000256" key="5">
    <source>
        <dbReference type="ARBA" id="ARBA00022692"/>
    </source>
</evidence>
<evidence type="ECO:0000256" key="8">
    <source>
        <dbReference type="ARBA" id="ARBA00022833"/>
    </source>
</evidence>
<dbReference type="EMBL" id="DLVE01000067">
    <property type="protein sequence ID" value="HAA84164.1"/>
    <property type="molecule type" value="Genomic_DNA"/>
</dbReference>
<dbReference type="PANTHER" id="PTHR43221:SF1">
    <property type="entry name" value="PROTEASE HTPX"/>
    <property type="match status" value="1"/>
</dbReference>
<feature type="transmembrane region" description="Helical" evidence="12">
    <location>
        <begin position="31"/>
        <end position="48"/>
    </location>
</feature>
<dbReference type="Gene3D" id="3.30.2010.10">
    <property type="entry name" value="Metalloproteases ('zincins'), catalytic domain"/>
    <property type="match status" value="1"/>
</dbReference>
<evidence type="ECO:0000256" key="11">
    <source>
        <dbReference type="ARBA" id="ARBA00023136"/>
    </source>
</evidence>
<feature type="transmembrane region" description="Helical" evidence="12">
    <location>
        <begin position="181"/>
        <end position="204"/>
    </location>
</feature>
<feature type="binding site" evidence="12">
    <location>
        <position position="209"/>
    </location>
    <ligand>
        <name>Zn(2+)</name>
        <dbReference type="ChEBI" id="CHEBI:29105"/>
        <note>catalytic</note>
    </ligand>
</feature>
<feature type="domain" description="Peptidase M48" evidence="13">
    <location>
        <begin position="65"/>
        <end position="279"/>
    </location>
</feature>
<evidence type="ECO:0000256" key="12">
    <source>
        <dbReference type="HAMAP-Rule" id="MF_00188"/>
    </source>
</evidence>
<comment type="caution">
    <text evidence="14">The sequence shown here is derived from an EMBL/GenBank/DDBJ whole genome shotgun (WGS) entry which is preliminary data.</text>
</comment>
<feature type="transmembrane region" description="Helical" evidence="12">
    <location>
        <begin position="141"/>
        <end position="161"/>
    </location>
</feature>
<keyword evidence="9 12" id="KW-1133">Transmembrane helix</keyword>
<evidence type="ECO:0000256" key="3">
    <source>
        <dbReference type="ARBA" id="ARBA00022475"/>
    </source>
</evidence>
<dbReference type="GO" id="GO:0004222">
    <property type="term" value="F:metalloendopeptidase activity"/>
    <property type="evidence" value="ECO:0007669"/>
    <property type="project" value="UniProtKB-UniRule"/>
</dbReference>
<organism evidence="14 15">
    <name type="scientific">Thermodesulfobacterium commune</name>
    <dbReference type="NCBI Taxonomy" id="1741"/>
    <lineage>
        <taxon>Bacteria</taxon>
        <taxon>Pseudomonadati</taxon>
        <taxon>Thermodesulfobacteriota</taxon>
        <taxon>Thermodesulfobacteria</taxon>
        <taxon>Thermodesulfobacteriales</taxon>
        <taxon>Thermodesulfobacteriaceae</taxon>
        <taxon>Thermodesulfobacterium</taxon>
    </lineage>
</organism>
<evidence type="ECO:0000256" key="10">
    <source>
        <dbReference type="ARBA" id="ARBA00023049"/>
    </source>
</evidence>
<keyword evidence="8 12" id="KW-0862">Zinc</keyword>
<evidence type="ECO:0000256" key="9">
    <source>
        <dbReference type="ARBA" id="ARBA00022989"/>
    </source>
</evidence>
<sequence>MSNVFRTFLFLAILTVLFIFVGKLIGGKTGMTIALIMAGLMNFIAYFFSDKIVLATSGAIPVEKHEDPELHAMVEEVARRAGIPKPKVYVIPVETPNAFATGRNPENGVVAVTAGIRKLLTPEELKGVIAHEIAHIKNRDILISTIAAVLVGAITYLANIAQWRMMFGGFSRDEEENNNPLAIVATLVAIIVIPIAATLIQLAISRSREFLADETGAKIIKNPLALARALEKLENWNRAYPMDINPAKAQMFIVNPLSGKTLFKLLSTHPPIEERVARLIQLAKEIR</sequence>
<feature type="binding site" evidence="12">
    <location>
        <position position="131"/>
    </location>
    <ligand>
        <name>Zn(2+)</name>
        <dbReference type="ChEBI" id="CHEBI:29105"/>
        <note>catalytic</note>
    </ligand>
</feature>
<dbReference type="Proteomes" id="UP000257240">
    <property type="component" value="Unassembled WGS sequence"/>
</dbReference>
<evidence type="ECO:0000259" key="13">
    <source>
        <dbReference type="Pfam" id="PF01435"/>
    </source>
</evidence>
<evidence type="ECO:0000256" key="2">
    <source>
        <dbReference type="ARBA" id="ARBA00009779"/>
    </source>
</evidence>
<keyword evidence="5 12" id="KW-0812">Transmembrane</keyword>
<keyword evidence="7 12" id="KW-0378">Hydrolase</keyword>
<reference evidence="14 15" key="1">
    <citation type="journal article" date="2018" name="Nat. Biotechnol.">
        <title>A standardized bacterial taxonomy based on genome phylogeny substantially revises the tree of life.</title>
        <authorList>
            <person name="Parks D.H."/>
            <person name="Chuvochina M."/>
            <person name="Waite D.W."/>
            <person name="Rinke C."/>
            <person name="Skarshewski A."/>
            <person name="Chaumeil P.A."/>
            <person name="Hugenholtz P."/>
        </authorList>
    </citation>
    <scope>NUCLEOTIDE SEQUENCE [LARGE SCALE GENOMIC DNA]</scope>
    <source>
        <strain evidence="14">UBA12529</strain>
    </source>
</reference>
<evidence type="ECO:0000256" key="6">
    <source>
        <dbReference type="ARBA" id="ARBA00022723"/>
    </source>
</evidence>
<keyword evidence="6 12" id="KW-0479">Metal-binding</keyword>
<keyword evidence="3 12" id="KW-1003">Cell membrane</keyword>
<dbReference type="EC" id="3.4.24.-" evidence="12"/>
<evidence type="ECO:0000256" key="4">
    <source>
        <dbReference type="ARBA" id="ARBA00022670"/>
    </source>
</evidence>
<evidence type="ECO:0000313" key="14">
    <source>
        <dbReference type="EMBL" id="HAA84164.1"/>
    </source>
</evidence>
<keyword evidence="10 12" id="KW-0482">Metalloprotease</keyword>
<dbReference type="CDD" id="cd07336">
    <property type="entry name" value="M48B_HtpX_like"/>
    <property type="match status" value="1"/>
</dbReference>
<dbReference type="InterPro" id="IPR050083">
    <property type="entry name" value="HtpX_protease"/>
</dbReference>
<feature type="active site" evidence="12">
    <location>
        <position position="132"/>
    </location>
</feature>
<comment type="subcellular location">
    <subcellularLocation>
        <location evidence="1 12">Cell membrane</location>
        <topology evidence="1 12">Multi-pass membrane protein</topology>
    </subcellularLocation>
</comment>